<comment type="similarity">
    <text evidence="1 11">Belongs to the thymidine kinase family.</text>
</comment>
<dbReference type="SUPFAM" id="SSF52540">
    <property type="entry name" value="P-loop containing nucleoside triphosphate hydrolases"/>
    <property type="match status" value="1"/>
</dbReference>
<evidence type="ECO:0000256" key="3">
    <source>
        <dbReference type="ARBA" id="ARBA00022634"/>
    </source>
</evidence>
<evidence type="ECO:0000256" key="11">
    <source>
        <dbReference type="RuleBase" id="RU004165"/>
    </source>
</evidence>
<keyword evidence="4 10" id="KW-0808">Transferase</keyword>
<evidence type="ECO:0000256" key="2">
    <source>
        <dbReference type="ARBA" id="ARBA00012118"/>
    </source>
</evidence>
<evidence type="ECO:0000256" key="4">
    <source>
        <dbReference type="ARBA" id="ARBA00022679"/>
    </source>
</evidence>
<dbReference type="Pfam" id="PF00265">
    <property type="entry name" value="TK"/>
    <property type="match status" value="1"/>
</dbReference>
<comment type="caution">
    <text evidence="12">The sequence shown here is derived from an EMBL/GenBank/DDBJ whole genome shotgun (WGS) entry which is preliminary data.</text>
</comment>
<accession>A0A841ADP6</accession>
<dbReference type="SUPFAM" id="SSF57716">
    <property type="entry name" value="Glucocorticoid receptor-like (DNA-binding domain)"/>
    <property type="match status" value="1"/>
</dbReference>
<dbReference type="InterPro" id="IPR001267">
    <property type="entry name" value="Thymidine_kinase"/>
</dbReference>
<evidence type="ECO:0000313" key="12">
    <source>
        <dbReference type="EMBL" id="MBB5831274.1"/>
    </source>
</evidence>
<proteinExistence type="inferred from homology"/>
<dbReference type="Proteomes" id="UP000588158">
    <property type="component" value="Unassembled WGS sequence"/>
</dbReference>
<keyword evidence="13" id="KW-1185">Reference proteome</keyword>
<dbReference type="EMBL" id="JACHLZ010000001">
    <property type="protein sequence ID" value="MBB5831274.1"/>
    <property type="molecule type" value="Genomic_DNA"/>
</dbReference>
<reference evidence="12 13" key="1">
    <citation type="submission" date="2020-08" db="EMBL/GenBank/DDBJ databases">
        <title>Sequencing the genomes of 1000 actinobacteria strains.</title>
        <authorList>
            <person name="Klenk H.-P."/>
        </authorList>
    </citation>
    <scope>NUCLEOTIDE SEQUENCE [LARGE SCALE GENOMIC DNA]</scope>
    <source>
        <strain evidence="12 13">DSM 28796</strain>
    </source>
</reference>
<dbReference type="EC" id="2.7.1.21" evidence="2 10"/>
<gene>
    <name evidence="12" type="ORF">HNR70_001087</name>
</gene>
<feature type="binding site" evidence="9">
    <location>
        <begin position="172"/>
        <end position="177"/>
    </location>
    <ligand>
        <name>substrate</name>
    </ligand>
</feature>
<dbReference type="NCBIfam" id="NF003300">
    <property type="entry name" value="PRK04296.1-5"/>
    <property type="match status" value="1"/>
</dbReference>
<dbReference type="GO" id="GO:0004797">
    <property type="term" value="F:thymidine kinase activity"/>
    <property type="evidence" value="ECO:0007669"/>
    <property type="project" value="UniProtKB-EC"/>
</dbReference>
<feature type="active site" description="Proton acceptor" evidence="8">
    <location>
        <position position="91"/>
    </location>
</feature>
<dbReference type="Gene3D" id="3.40.50.300">
    <property type="entry name" value="P-loop containing nucleotide triphosphate hydrolases"/>
    <property type="match status" value="1"/>
</dbReference>
<name>A0A841ADP6_9MICO</name>
<feature type="binding site" evidence="9">
    <location>
        <position position="184"/>
    </location>
    <ligand>
        <name>substrate</name>
    </ligand>
</feature>
<evidence type="ECO:0000256" key="10">
    <source>
        <dbReference type="RuleBase" id="RU000544"/>
    </source>
</evidence>
<dbReference type="AlphaFoldDB" id="A0A841ADP6"/>
<evidence type="ECO:0000256" key="1">
    <source>
        <dbReference type="ARBA" id="ARBA00007587"/>
    </source>
</evidence>
<evidence type="ECO:0000256" key="9">
    <source>
        <dbReference type="PIRSR" id="PIRSR035805-2"/>
    </source>
</evidence>
<comment type="catalytic activity">
    <reaction evidence="10">
        <text>thymidine + ATP = dTMP + ADP + H(+)</text>
        <dbReference type="Rhea" id="RHEA:19129"/>
        <dbReference type="ChEBI" id="CHEBI:15378"/>
        <dbReference type="ChEBI" id="CHEBI:17748"/>
        <dbReference type="ChEBI" id="CHEBI:30616"/>
        <dbReference type="ChEBI" id="CHEBI:63528"/>
        <dbReference type="ChEBI" id="CHEBI:456216"/>
        <dbReference type="EC" id="2.7.1.21"/>
    </reaction>
</comment>
<evidence type="ECO:0000256" key="8">
    <source>
        <dbReference type="PIRSR" id="PIRSR035805-1"/>
    </source>
</evidence>
<dbReference type="GO" id="GO:0046104">
    <property type="term" value="P:thymidine metabolic process"/>
    <property type="evidence" value="ECO:0007669"/>
    <property type="project" value="TreeGrafter"/>
</dbReference>
<dbReference type="PANTHER" id="PTHR11441">
    <property type="entry name" value="THYMIDINE KINASE"/>
    <property type="match status" value="1"/>
</dbReference>
<dbReference type="RefSeq" id="WP_184324770.1">
    <property type="nucleotide sequence ID" value="NZ_JACHLZ010000001.1"/>
</dbReference>
<evidence type="ECO:0000256" key="5">
    <source>
        <dbReference type="ARBA" id="ARBA00022741"/>
    </source>
</evidence>
<protein>
    <recommendedName>
        <fullName evidence="2 10">Thymidine kinase</fullName>
        <ecNumber evidence="2 10">2.7.1.21</ecNumber>
    </recommendedName>
</protein>
<evidence type="ECO:0000256" key="6">
    <source>
        <dbReference type="ARBA" id="ARBA00022777"/>
    </source>
</evidence>
<dbReference type="GO" id="GO:0005829">
    <property type="term" value="C:cytosol"/>
    <property type="evidence" value="ECO:0007669"/>
    <property type="project" value="TreeGrafter"/>
</dbReference>
<keyword evidence="6 10" id="KW-0418">Kinase</keyword>
<dbReference type="GO" id="GO:0071897">
    <property type="term" value="P:DNA biosynthetic process"/>
    <property type="evidence" value="ECO:0007669"/>
    <property type="project" value="UniProtKB-KW"/>
</dbReference>
<organism evidence="12 13">
    <name type="scientific">Brachybacterium aquaticum</name>
    <dbReference type="NCBI Taxonomy" id="1432564"/>
    <lineage>
        <taxon>Bacteria</taxon>
        <taxon>Bacillati</taxon>
        <taxon>Actinomycetota</taxon>
        <taxon>Actinomycetes</taxon>
        <taxon>Micrococcales</taxon>
        <taxon>Dermabacteraceae</taxon>
        <taxon>Brachybacterium</taxon>
    </lineage>
</organism>
<sequence>MAKLHFKYGAMNSGKSDTLIKTAYNYDERGLATLTVKPALDTKGENWVVARGGAKRQVDVLAHPGEDLRARVQATADERGLRPLHCVLVDESQFLEPAQIDQLFRIAKQDGISVICYGLRTDFRTAVFPGAQRLFELADNVEKLPTMCRCGSQAEFNCRRIGDRFVFEGEQVAIDGGTSGEVTYMSLCGPCFMDEQRSAGVTVLG</sequence>
<evidence type="ECO:0000256" key="7">
    <source>
        <dbReference type="ARBA" id="ARBA00022840"/>
    </source>
</evidence>
<dbReference type="PIRSF" id="PIRSF035805">
    <property type="entry name" value="TK_cell"/>
    <property type="match status" value="1"/>
</dbReference>
<dbReference type="GO" id="GO:0005524">
    <property type="term" value="F:ATP binding"/>
    <property type="evidence" value="ECO:0007669"/>
    <property type="project" value="UniProtKB-KW"/>
</dbReference>
<dbReference type="InterPro" id="IPR027417">
    <property type="entry name" value="P-loop_NTPase"/>
</dbReference>
<dbReference type="PANTHER" id="PTHR11441:SF0">
    <property type="entry name" value="THYMIDINE KINASE, CYTOSOLIC"/>
    <property type="match status" value="1"/>
</dbReference>
<keyword evidence="7 10" id="KW-0067">ATP-binding</keyword>
<keyword evidence="3 10" id="KW-0237">DNA synthesis</keyword>
<keyword evidence="5 10" id="KW-0547">Nucleotide-binding</keyword>
<evidence type="ECO:0000313" key="13">
    <source>
        <dbReference type="Proteomes" id="UP000588158"/>
    </source>
</evidence>